<dbReference type="Pfam" id="PF00440">
    <property type="entry name" value="TetR_N"/>
    <property type="match status" value="1"/>
</dbReference>
<sequence>MTRPAPRQRQRGSKDLWLDAAYEMLISEGIEAVKIMPLAKRLNLTRTGFYWFFKDLAELHAAMIERWQNRNTDALVAQCEKPADSLCAALFHVMDCWLDPALFDGRLDLAIRNWARNDAALLARVTAADSRRIEAVRDLFLRHGFAPEQAQVRALTVMLTQIGYSSMDITEPRAERLARVQHYVELFAGTPPSPEEAAEFLARHAPA</sequence>
<dbReference type="PROSITE" id="PS50977">
    <property type="entry name" value="HTH_TETR_2"/>
    <property type="match status" value="1"/>
</dbReference>
<protein>
    <submittedName>
        <fullName evidence="6">TetR/AcrR family transcriptional regulator</fullName>
    </submittedName>
</protein>
<dbReference type="PANTHER" id="PTHR30055:SF234">
    <property type="entry name" value="HTH-TYPE TRANSCRIPTIONAL REGULATOR BETI"/>
    <property type="match status" value="1"/>
</dbReference>
<dbReference type="EMBL" id="DMVW01000137">
    <property type="protein sequence ID" value="HAR53126.1"/>
    <property type="molecule type" value="Genomic_DNA"/>
</dbReference>
<evidence type="ECO:0000313" key="7">
    <source>
        <dbReference type="Proteomes" id="UP000264719"/>
    </source>
</evidence>
<evidence type="ECO:0000259" key="5">
    <source>
        <dbReference type="PROSITE" id="PS50977"/>
    </source>
</evidence>
<evidence type="ECO:0000256" key="4">
    <source>
        <dbReference type="PROSITE-ProRule" id="PRU00335"/>
    </source>
</evidence>
<dbReference type="RefSeq" id="WP_339853726.1">
    <property type="nucleotide sequence ID" value="NZ_CAXAXR010000006.1"/>
</dbReference>
<dbReference type="Gene3D" id="1.10.357.10">
    <property type="entry name" value="Tetracycline Repressor, domain 2"/>
    <property type="match status" value="1"/>
</dbReference>
<keyword evidence="3" id="KW-0804">Transcription</keyword>
<evidence type="ECO:0000256" key="2">
    <source>
        <dbReference type="ARBA" id="ARBA00023125"/>
    </source>
</evidence>
<dbReference type="InterPro" id="IPR009057">
    <property type="entry name" value="Homeodomain-like_sf"/>
</dbReference>
<dbReference type="PANTHER" id="PTHR30055">
    <property type="entry name" value="HTH-TYPE TRANSCRIPTIONAL REGULATOR RUTR"/>
    <property type="match status" value="1"/>
</dbReference>
<reference evidence="6 7" key="1">
    <citation type="journal article" date="2018" name="Nat. Biotechnol.">
        <title>A standardized bacterial taxonomy based on genome phylogeny substantially revises the tree of life.</title>
        <authorList>
            <person name="Parks D.H."/>
            <person name="Chuvochina M."/>
            <person name="Waite D.W."/>
            <person name="Rinke C."/>
            <person name="Skarshewski A."/>
            <person name="Chaumeil P.A."/>
            <person name="Hugenholtz P."/>
        </authorList>
    </citation>
    <scope>NUCLEOTIDE SEQUENCE [LARGE SCALE GENOMIC DNA]</scope>
    <source>
        <strain evidence="6">UBA9169</strain>
    </source>
</reference>
<gene>
    <name evidence="6" type="ORF">DCS45_14795</name>
</gene>
<evidence type="ECO:0000256" key="3">
    <source>
        <dbReference type="ARBA" id="ARBA00023163"/>
    </source>
</evidence>
<dbReference type="InterPro" id="IPR001647">
    <property type="entry name" value="HTH_TetR"/>
</dbReference>
<keyword evidence="2 4" id="KW-0238">DNA-binding</keyword>
<dbReference type="SUPFAM" id="SSF46689">
    <property type="entry name" value="Homeodomain-like"/>
    <property type="match status" value="1"/>
</dbReference>
<evidence type="ECO:0000313" key="6">
    <source>
        <dbReference type="EMBL" id="HAR53126.1"/>
    </source>
</evidence>
<accession>A0A348WF14</accession>
<dbReference type="GO" id="GO:0000976">
    <property type="term" value="F:transcription cis-regulatory region binding"/>
    <property type="evidence" value="ECO:0007669"/>
    <property type="project" value="TreeGrafter"/>
</dbReference>
<evidence type="ECO:0000256" key="1">
    <source>
        <dbReference type="ARBA" id="ARBA00023015"/>
    </source>
</evidence>
<dbReference type="GO" id="GO:0003700">
    <property type="term" value="F:DNA-binding transcription factor activity"/>
    <property type="evidence" value="ECO:0007669"/>
    <property type="project" value="TreeGrafter"/>
</dbReference>
<feature type="domain" description="HTH tetR-type" evidence="5">
    <location>
        <begin position="11"/>
        <end position="71"/>
    </location>
</feature>
<proteinExistence type="predicted"/>
<organism evidence="6 7">
    <name type="scientific">Roseovarius nubinhibens</name>
    <dbReference type="NCBI Taxonomy" id="314263"/>
    <lineage>
        <taxon>Bacteria</taxon>
        <taxon>Pseudomonadati</taxon>
        <taxon>Pseudomonadota</taxon>
        <taxon>Alphaproteobacteria</taxon>
        <taxon>Rhodobacterales</taxon>
        <taxon>Roseobacteraceae</taxon>
        <taxon>Roseovarius</taxon>
    </lineage>
</organism>
<dbReference type="InterPro" id="IPR050109">
    <property type="entry name" value="HTH-type_TetR-like_transc_reg"/>
</dbReference>
<feature type="DNA-binding region" description="H-T-H motif" evidence="4">
    <location>
        <begin position="34"/>
        <end position="53"/>
    </location>
</feature>
<name>A0A348WF14_9RHOB</name>
<dbReference type="Proteomes" id="UP000264719">
    <property type="component" value="Unassembled WGS sequence"/>
</dbReference>
<comment type="caution">
    <text evidence="6">The sequence shown here is derived from an EMBL/GenBank/DDBJ whole genome shotgun (WGS) entry which is preliminary data.</text>
</comment>
<keyword evidence="1" id="KW-0805">Transcription regulation</keyword>
<dbReference type="AlphaFoldDB" id="A0A348WF14"/>